<keyword evidence="14" id="KW-0325">Glycoprotein</keyword>
<keyword evidence="12 19" id="KW-0472">Membrane</keyword>
<feature type="binding site" evidence="17">
    <location>
        <position position="331"/>
    </location>
    <ligand>
        <name>ATP</name>
        <dbReference type="ChEBI" id="CHEBI:30616"/>
    </ligand>
</feature>
<dbReference type="InterPro" id="IPR038408">
    <property type="entry name" value="GNK2_sf"/>
</dbReference>
<keyword evidence="7" id="KW-0677">Repeat</keyword>
<evidence type="ECO:0000256" key="11">
    <source>
        <dbReference type="ARBA" id="ARBA00022989"/>
    </source>
</evidence>
<evidence type="ECO:0000256" key="17">
    <source>
        <dbReference type="PROSITE-ProRule" id="PRU10141"/>
    </source>
</evidence>
<evidence type="ECO:0008006" key="25">
    <source>
        <dbReference type="Google" id="ProtNLM"/>
    </source>
</evidence>
<evidence type="ECO:0000313" key="24">
    <source>
        <dbReference type="Proteomes" id="UP001280121"/>
    </source>
</evidence>
<keyword evidence="11 19" id="KW-1133">Transmembrane helix</keyword>
<keyword evidence="6 20" id="KW-0732">Signal</keyword>
<dbReference type="Pfam" id="PF00069">
    <property type="entry name" value="Pkinase"/>
    <property type="match status" value="1"/>
</dbReference>
<dbReference type="Gene3D" id="3.30.430.20">
    <property type="entry name" value="Gnk2 domain, C-X8-C-X2-C motif"/>
    <property type="match status" value="4"/>
</dbReference>
<keyword evidence="10 17" id="KW-0067">ATP-binding</keyword>
<evidence type="ECO:0000256" key="7">
    <source>
        <dbReference type="ARBA" id="ARBA00022737"/>
    </source>
</evidence>
<feature type="transmembrane region" description="Helical" evidence="19">
    <location>
        <begin position="863"/>
        <end position="884"/>
    </location>
</feature>
<keyword evidence="9" id="KW-0418">Kinase</keyword>
<name>A0AAD9XLE2_9ROSI</name>
<dbReference type="FunFam" id="3.30.200.20:FF:000952">
    <property type="entry name" value="Putative DUF26-domain protein kinase"/>
    <property type="match status" value="1"/>
</dbReference>
<evidence type="ECO:0000256" key="10">
    <source>
        <dbReference type="ARBA" id="ARBA00022840"/>
    </source>
</evidence>
<protein>
    <recommendedName>
        <fullName evidence="25">Cysteine-rich receptor-like protein kinase 42</fullName>
    </recommendedName>
</protein>
<evidence type="ECO:0000256" key="4">
    <source>
        <dbReference type="ARBA" id="ARBA00022679"/>
    </source>
</evidence>
<feature type="domain" description="Gnk2-homologous" evidence="22">
    <location>
        <begin position="135"/>
        <end position="237"/>
    </location>
</feature>
<dbReference type="AlphaFoldDB" id="A0AAD9XLE2"/>
<evidence type="ECO:0000313" key="23">
    <source>
        <dbReference type="EMBL" id="KAK2661726.1"/>
    </source>
</evidence>
<evidence type="ECO:0000256" key="6">
    <source>
        <dbReference type="ARBA" id="ARBA00022729"/>
    </source>
</evidence>
<dbReference type="PROSITE" id="PS50011">
    <property type="entry name" value="PROTEIN_KINASE_DOM"/>
    <property type="match status" value="2"/>
</dbReference>
<keyword evidence="13" id="KW-0675">Receptor</keyword>
<dbReference type="InterPro" id="IPR052059">
    <property type="entry name" value="CR_Ser/Thr_kinase"/>
</dbReference>
<dbReference type="PROSITE" id="PS00107">
    <property type="entry name" value="PROTEIN_KINASE_ATP"/>
    <property type="match status" value="1"/>
</dbReference>
<dbReference type="Gene3D" id="1.10.510.10">
    <property type="entry name" value="Transferase(Phosphotransferase) domain 1"/>
    <property type="match status" value="2"/>
</dbReference>
<keyword evidence="2" id="KW-0723">Serine/threonine-protein kinase</keyword>
<dbReference type="Gene3D" id="3.30.200.20">
    <property type="entry name" value="Phosphorylase Kinase, domain 1"/>
    <property type="match status" value="2"/>
</dbReference>
<sequence>MATACDLVSLVIILMSFWIHEGHADARTDVVSRSCGKVNATRPEIVGQRLSSMSNEMKRGMVSDSKFAISESGEAPDKVFMLSQCMEDLSNQECESCFYQVYHLLQNCLPSNGGRVYLDGCFARFENYNFFKEVNGPADSKRCGNDIEPEKEFKELVERVTMKMVKKAPGNRGFAEEQENTNGLSAYGIATCWKTLDNQSCATCLLHAASSSSSCLPSIEGRALNAGCYLRYSYYAFANSRSRKNDNSGSLYARVTWFGSFNSLFFSLHQNSQWEEVDLSALHGTLQFLQFKYSTIDKATESFSEANKLGRGGYGEVFKGTLQDGREIAIKRLFLSRKNKIKEICNEMDIISRTQHKNLVRFLGCCFTNADSFFVYEYLANRSLDRILFDLEEKKKLDWKTRLRIIMGTAEGLEYLHNNRQIRIIHCDIKAGNILLDLKHRPKIADFGLARSCSSDKSNIINTSIAGTLGYMAPEYITKGQLTDKVDVYSFGVLVLEIVSGVQNNKFSSDDSSETLVVNTWKHFLAKTVSEMLDNSMEKSEENVEEMERVVWVGLLCTQESASQRPTMKNVVEMLKQKEMRLPTPSKPPFTDEYHSMDLSSLNSPFSTQTCLLLCYLLFGFPSLSTSDPRTSQSGLFCNPNKILTKNFIPAFVKEMQTLAQLITTTHFATFHVNITTVIPPIYGLAQCHHDLSQTDCLLCFAASRTKLPRCLPSLSARIYLDGCFLRYDNYSFYHESTSPLTDSVKCSSQNSTVVSGNAFLESVGYAVGNVTRIAAAEGTGRGFGVVSVNGVYALAQCWESVGRDGCRECLEKAGKAVRGCGVKTEGRGLNAGCYLRYSDYKFFNDGEETQHHHGFSRLGSTIAISLATSAFVMLFCFAAHIVYARLSKIKEHNNFGLVSTSMKKSYLSFKYETLEKATDYFNPSKKLGQGGAGSVYLGTLPNGKTIAVKRLIYNTRQWVDEFFNEVNLISKIQHKNLVKLLGVSIEGPESLLVYEYVPNKSLDQFIFDKNKTKHLNWKQRFNIIVGAAEGLAYLHEGSDIRIVHRDIKSSNILLEEDLTPKIADFGLVRCFAADMTHLSTGVAGTLGYMAPEYLVRGQLTEKADVYSFGILILEIVCGRRNNAFSQHANSPLQTVWTLYRLNQLVEAVDPNLEDDFPVKEACSVLQIGLLCTQATVALRPSMAQVIRMLTDENCEISVPNQPPFLNANVCNQAGSTSPRSTYSFITNAAAKIDVSYNCSESSSMQGSDEQSRSRESTQKSDSKT</sequence>
<feature type="domain" description="Protein kinase" evidence="21">
    <location>
        <begin position="922"/>
        <end position="1206"/>
    </location>
</feature>
<feature type="compositionally biased region" description="Basic and acidic residues" evidence="18">
    <location>
        <begin position="1250"/>
        <end position="1265"/>
    </location>
</feature>
<feature type="signal peptide" evidence="20">
    <location>
        <begin position="1"/>
        <end position="24"/>
    </location>
</feature>
<dbReference type="PANTHER" id="PTHR47973">
    <property type="entry name" value="CYSTEINE-RICH RECEPTOR-LIKE PROTEIN KINASE 3"/>
    <property type="match status" value="1"/>
</dbReference>
<reference evidence="23" key="1">
    <citation type="journal article" date="2023" name="Plant J.">
        <title>Genome sequences and population genomics provide insights into the demographic history, inbreeding, and mutation load of two 'living fossil' tree species of Dipteronia.</title>
        <authorList>
            <person name="Feng Y."/>
            <person name="Comes H.P."/>
            <person name="Chen J."/>
            <person name="Zhu S."/>
            <person name="Lu R."/>
            <person name="Zhang X."/>
            <person name="Li P."/>
            <person name="Qiu J."/>
            <person name="Olsen K.M."/>
            <person name="Qiu Y."/>
        </authorList>
    </citation>
    <scope>NUCLEOTIDE SEQUENCE</scope>
    <source>
        <strain evidence="23">KIB01</strain>
    </source>
</reference>
<dbReference type="InterPro" id="IPR000719">
    <property type="entry name" value="Prot_kinase_dom"/>
</dbReference>
<evidence type="ECO:0000256" key="1">
    <source>
        <dbReference type="ARBA" id="ARBA00004167"/>
    </source>
</evidence>
<dbReference type="CDD" id="cd14066">
    <property type="entry name" value="STKc_IRAK"/>
    <property type="match status" value="2"/>
</dbReference>
<dbReference type="EMBL" id="JANJYI010000001">
    <property type="protein sequence ID" value="KAK2661726.1"/>
    <property type="molecule type" value="Genomic_DNA"/>
</dbReference>
<proteinExistence type="predicted"/>
<dbReference type="SUPFAM" id="SSF56112">
    <property type="entry name" value="Protein kinase-like (PK-like)"/>
    <property type="match status" value="2"/>
</dbReference>
<dbReference type="InterPro" id="IPR008271">
    <property type="entry name" value="Ser/Thr_kinase_AS"/>
</dbReference>
<evidence type="ECO:0000256" key="19">
    <source>
        <dbReference type="SAM" id="Phobius"/>
    </source>
</evidence>
<comment type="subcellular location">
    <subcellularLocation>
        <location evidence="1">Membrane</location>
        <topology evidence="1">Single-pass membrane protein</topology>
    </subcellularLocation>
</comment>
<dbReference type="InterPro" id="IPR002902">
    <property type="entry name" value="GNK2"/>
</dbReference>
<feature type="chain" id="PRO_5042030568" description="Cysteine-rich receptor-like protein kinase 42" evidence="20">
    <location>
        <begin position="25"/>
        <end position="1265"/>
    </location>
</feature>
<dbReference type="SMART" id="SM00220">
    <property type="entry name" value="S_TKc"/>
    <property type="match status" value="2"/>
</dbReference>
<evidence type="ECO:0000256" key="18">
    <source>
        <dbReference type="SAM" id="MobiDB-lite"/>
    </source>
</evidence>
<evidence type="ECO:0000256" key="15">
    <source>
        <dbReference type="ARBA" id="ARBA00047558"/>
    </source>
</evidence>
<dbReference type="GO" id="GO:0005524">
    <property type="term" value="F:ATP binding"/>
    <property type="evidence" value="ECO:0007669"/>
    <property type="project" value="UniProtKB-UniRule"/>
</dbReference>
<dbReference type="Pfam" id="PF01657">
    <property type="entry name" value="Stress-antifung"/>
    <property type="match status" value="4"/>
</dbReference>
<dbReference type="InterPro" id="IPR011009">
    <property type="entry name" value="Kinase-like_dom_sf"/>
</dbReference>
<comment type="catalytic activity">
    <reaction evidence="16">
        <text>L-threonyl-[protein] + ATP = O-phospho-L-threonyl-[protein] + ADP + H(+)</text>
        <dbReference type="Rhea" id="RHEA:46608"/>
        <dbReference type="Rhea" id="RHEA-COMP:11060"/>
        <dbReference type="Rhea" id="RHEA-COMP:11605"/>
        <dbReference type="ChEBI" id="CHEBI:15378"/>
        <dbReference type="ChEBI" id="CHEBI:30013"/>
        <dbReference type="ChEBI" id="CHEBI:30616"/>
        <dbReference type="ChEBI" id="CHEBI:61977"/>
        <dbReference type="ChEBI" id="CHEBI:456216"/>
    </reaction>
</comment>
<comment type="caution">
    <text evidence="23">The sequence shown here is derived from an EMBL/GenBank/DDBJ whole genome shotgun (WGS) entry which is preliminary data.</text>
</comment>
<evidence type="ECO:0000256" key="14">
    <source>
        <dbReference type="ARBA" id="ARBA00023180"/>
    </source>
</evidence>
<feature type="domain" description="Protein kinase" evidence="21">
    <location>
        <begin position="303"/>
        <end position="556"/>
    </location>
</feature>
<evidence type="ECO:0000256" key="8">
    <source>
        <dbReference type="ARBA" id="ARBA00022741"/>
    </source>
</evidence>
<dbReference type="InterPro" id="IPR001245">
    <property type="entry name" value="Ser-Thr/Tyr_kinase_cat_dom"/>
</dbReference>
<evidence type="ECO:0000256" key="12">
    <source>
        <dbReference type="ARBA" id="ARBA00023136"/>
    </source>
</evidence>
<keyword evidence="4" id="KW-0808">Transferase</keyword>
<organism evidence="23 24">
    <name type="scientific">Dipteronia dyeriana</name>
    <dbReference type="NCBI Taxonomy" id="168575"/>
    <lineage>
        <taxon>Eukaryota</taxon>
        <taxon>Viridiplantae</taxon>
        <taxon>Streptophyta</taxon>
        <taxon>Embryophyta</taxon>
        <taxon>Tracheophyta</taxon>
        <taxon>Spermatophyta</taxon>
        <taxon>Magnoliopsida</taxon>
        <taxon>eudicotyledons</taxon>
        <taxon>Gunneridae</taxon>
        <taxon>Pentapetalae</taxon>
        <taxon>rosids</taxon>
        <taxon>malvids</taxon>
        <taxon>Sapindales</taxon>
        <taxon>Sapindaceae</taxon>
        <taxon>Hippocastanoideae</taxon>
        <taxon>Acereae</taxon>
        <taxon>Dipteronia</taxon>
    </lineage>
</organism>
<evidence type="ECO:0000256" key="16">
    <source>
        <dbReference type="ARBA" id="ARBA00047951"/>
    </source>
</evidence>
<dbReference type="FunFam" id="1.10.510.10:FF:000336">
    <property type="entry name" value="Cysteine-rich receptor-like protein kinase 2"/>
    <property type="match status" value="2"/>
</dbReference>
<keyword evidence="3" id="KW-0597">Phosphoprotein</keyword>
<evidence type="ECO:0000256" key="2">
    <source>
        <dbReference type="ARBA" id="ARBA00022527"/>
    </source>
</evidence>
<evidence type="ECO:0000256" key="20">
    <source>
        <dbReference type="SAM" id="SignalP"/>
    </source>
</evidence>
<feature type="domain" description="Gnk2-homologous" evidence="22">
    <location>
        <begin position="742"/>
        <end position="843"/>
    </location>
</feature>
<evidence type="ECO:0000256" key="5">
    <source>
        <dbReference type="ARBA" id="ARBA00022692"/>
    </source>
</evidence>
<dbReference type="FunFam" id="3.30.430.20:FF:000029">
    <property type="entry name" value="Cysteine-rich receptor-like protein kinase 42"/>
    <property type="match status" value="1"/>
</dbReference>
<keyword evidence="5 19" id="KW-0812">Transmembrane</keyword>
<comment type="catalytic activity">
    <reaction evidence="15">
        <text>L-seryl-[protein] + ATP = O-phospho-L-seryl-[protein] + ADP + H(+)</text>
        <dbReference type="Rhea" id="RHEA:17989"/>
        <dbReference type="Rhea" id="RHEA-COMP:9863"/>
        <dbReference type="Rhea" id="RHEA-COMP:11604"/>
        <dbReference type="ChEBI" id="CHEBI:15378"/>
        <dbReference type="ChEBI" id="CHEBI:29999"/>
        <dbReference type="ChEBI" id="CHEBI:30616"/>
        <dbReference type="ChEBI" id="CHEBI:83421"/>
        <dbReference type="ChEBI" id="CHEBI:456216"/>
    </reaction>
</comment>
<dbReference type="GO" id="GO:0016020">
    <property type="term" value="C:membrane"/>
    <property type="evidence" value="ECO:0007669"/>
    <property type="project" value="UniProtKB-SubCell"/>
</dbReference>
<accession>A0AAD9XLE2</accession>
<dbReference type="InterPro" id="IPR017441">
    <property type="entry name" value="Protein_kinase_ATP_BS"/>
</dbReference>
<feature type="domain" description="Gnk2-homologous" evidence="22">
    <location>
        <begin position="630"/>
        <end position="733"/>
    </location>
</feature>
<feature type="compositionally biased region" description="Polar residues" evidence="18">
    <location>
        <begin position="1240"/>
        <end position="1249"/>
    </location>
</feature>
<dbReference type="FunFam" id="3.30.430.20:FF:000015">
    <property type="entry name" value="Cysteine-rich receptor-like protein kinase 3"/>
    <property type="match status" value="2"/>
</dbReference>
<dbReference type="PROSITE" id="PS00108">
    <property type="entry name" value="PROTEIN_KINASE_ST"/>
    <property type="match status" value="2"/>
</dbReference>
<dbReference type="GO" id="GO:0004674">
    <property type="term" value="F:protein serine/threonine kinase activity"/>
    <property type="evidence" value="ECO:0007669"/>
    <property type="project" value="UniProtKB-KW"/>
</dbReference>
<feature type="region of interest" description="Disordered" evidence="18">
    <location>
        <begin position="1240"/>
        <end position="1265"/>
    </location>
</feature>
<evidence type="ECO:0000259" key="21">
    <source>
        <dbReference type="PROSITE" id="PS50011"/>
    </source>
</evidence>
<dbReference type="CDD" id="cd23509">
    <property type="entry name" value="Gnk2-like"/>
    <property type="match status" value="4"/>
</dbReference>
<evidence type="ECO:0000256" key="13">
    <source>
        <dbReference type="ARBA" id="ARBA00023170"/>
    </source>
</evidence>
<dbReference type="FunFam" id="3.30.200.20:FF:000177">
    <property type="entry name" value="Cysteine-rich receptor-like protein kinase 2"/>
    <property type="match status" value="1"/>
</dbReference>
<dbReference type="PROSITE" id="PS51473">
    <property type="entry name" value="GNK2"/>
    <property type="match status" value="4"/>
</dbReference>
<gene>
    <name evidence="23" type="ORF">Ddye_000300</name>
</gene>
<evidence type="ECO:0000259" key="22">
    <source>
        <dbReference type="PROSITE" id="PS51473"/>
    </source>
</evidence>
<feature type="domain" description="Gnk2-homologous" evidence="22">
    <location>
        <begin position="28"/>
        <end position="130"/>
    </location>
</feature>
<keyword evidence="8 17" id="KW-0547">Nucleotide-binding</keyword>
<evidence type="ECO:0000256" key="3">
    <source>
        <dbReference type="ARBA" id="ARBA00022553"/>
    </source>
</evidence>
<evidence type="ECO:0000256" key="9">
    <source>
        <dbReference type="ARBA" id="ARBA00022777"/>
    </source>
</evidence>
<keyword evidence="24" id="KW-1185">Reference proteome</keyword>
<dbReference type="Proteomes" id="UP001280121">
    <property type="component" value="Unassembled WGS sequence"/>
</dbReference>
<dbReference type="Pfam" id="PF07714">
    <property type="entry name" value="PK_Tyr_Ser-Thr"/>
    <property type="match status" value="1"/>
</dbReference>